<sequence>MRNLLQNSNLNEIIKRPDLSPVVFLWLILQLTLPSFKLSNKDNSRL</sequence>
<gene>
    <name evidence="1" type="ordered locus">MS0010</name>
</gene>
<dbReference type="Proteomes" id="UP000000607">
    <property type="component" value="Chromosome"/>
</dbReference>
<dbReference type="KEGG" id="msu:MS0010"/>
<proteinExistence type="predicted"/>
<organism evidence="1 2">
    <name type="scientific">Mannheimia succiniciproducens (strain KCTC 0769BP / MBEL55E)</name>
    <dbReference type="NCBI Taxonomy" id="221988"/>
    <lineage>
        <taxon>Bacteria</taxon>
        <taxon>Pseudomonadati</taxon>
        <taxon>Pseudomonadota</taxon>
        <taxon>Gammaproteobacteria</taxon>
        <taxon>Pasteurellales</taxon>
        <taxon>Pasteurellaceae</taxon>
        <taxon>Basfia</taxon>
    </lineage>
</organism>
<evidence type="ECO:0000313" key="2">
    <source>
        <dbReference type="Proteomes" id="UP000000607"/>
    </source>
</evidence>
<accession>Q65WP3</accession>
<keyword evidence="2" id="KW-1185">Reference proteome</keyword>
<name>Q65WP3_MANSM</name>
<protein>
    <submittedName>
        <fullName evidence="1">Uncharacterized protein</fullName>
    </submittedName>
</protein>
<dbReference type="HOGENOM" id="CLU_3185542_0_0_6"/>
<dbReference type="EMBL" id="AE016827">
    <property type="protein sequence ID" value="AAU36617.1"/>
    <property type="molecule type" value="Genomic_DNA"/>
</dbReference>
<reference evidence="1 2" key="1">
    <citation type="journal article" date="2004" name="Nat. Biotechnol.">
        <title>The genome sequence of the capnophilic rumen bacterium Mannheimia succiniciproducens.</title>
        <authorList>
            <person name="Hong S.H."/>
            <person name="Kim J.S."/>
            <person name="Lee S.Y."/>
            <person name="In Y.H."/>
            <person name="Choi S.S."/>
            <person name="Rih J.-K."/>
            <person name="Kim C.H."/>
            <person name="Jeong H."/>
            <person name="Hur C.G."/>
            <person name="Kim J.J."/>
        </authorList>
    </citation>
    <scope>NUCLEOTIDE SEQUENCE [LARGE SCALE GENOMIC DNA]</scope>
    <source>
        <strain evidence="2">KCTC 0769BP / MBEL55E</strain>
    </source>
</reference>
<dbReference type="AlphaFoldDB" id="Q65WP3"/>
<evidence type="ECO:0000313" key="1">
    <source>
        <dbReference type="EMBL" id="AAU36617.1"/>
    </source>
</evidence>
<dbReference type="STRING" id="221988.MS0010"/>